<reference evidence="1" key="2">
    <citation type="submission" date="2025-08" db="UniProtKB">
        <authorList>
            <consortium name="RefSeq"/>
        </authorList>
    </citation>
    <scope>IDENTIFICATION</scope>
</reference>
<reference evidence="1" key="1">
    <citation type="submission" date="2025-02" db="EMBL/GenBank/DDBJ databases">
        <authorList>
            <consortium name="NCBI Genome Project"/>
        </authorList>
    </citation>
    <scope>NUCLEOTIDE SEQUENCE</scope>
</reference>
<dbReference type="KEGG" id="ang:An01g04790"/>
<organism evidence="1">
    <name type="scientific">Aspergillus niger</name>
    <dbReference type="NCBI Taxonomy" id="5061"/>
    <lineage>
        <taxon>Eukaryota</taxon>
        <taxon>Fungi</taxon>
        <taxon>Dikarya</taxon>
        <taxon>Ascomycota</taxon>
        <taxon>Pezizomycotina</taxon>
        <taxon>Eurotiomycetes</taxon>
        <taxon>Eurotiomycetidae</taxon>
        <taxon>Eurotiales</taxon>
        <taxon>Aspergillaceae</taxon>
        <taxon>Aspergillus</taxon>
        <taxon>Aspergillus subgen. Circumdati</taxon>
    </lineage>
</organism>
<dbReference type="VEuPathDB" id="FungiDB:An01g04790"/>
<dbReference type="AlphaFoldDB" id="A0AAJ8BNN9"/>
<sequence length="165" mass="18391">MEYLLHRICPASFPGLVAFTTNRAKYASGVDHTAPNETIDGKRMAHGLASSNATKKCSKDSPSQSVSVIFNRSSICELGMYLLRSYTDVSQLDRCRLLPYYLSTQLQALVRNQYAPSSTYLNETPNTFAVSLALDIIRQAPLAENETEGYCDHSMVMSNRLIWVV</sequence>
<accession>A0AAJ8BNN9</accession>
<dbReference type="RefSeq" id="XP_059599641.1">
    <property type="nucleotide sequence ID" value="XM_059747748.1"/>
</dbReference>
<name>A0AAJ8BNN9_ASPNG</name>
<gene>
    <name evidence="1" type="ORF">An01g04790</name>
</gene>
<protein>
    <submittedName>
        <fullName evidence="1">Uncharacterized protein</fullName>
    </submittedName>
</protein>
<dbReference type="GeneID" id="84589929"/>
<evidence type="ECO:0000313" key="1">
    <source>
        <dbReference type="RefSeq" id="XP_059599641.1"/>
    </source>
</evidence>
<proteinExistence type="predicted"/>